<gene>
    <name evidence="11" type="primary">cobT</name>
    <name evidence="12" type="ORF">Tfer_1632</name>
</gene>
<evidence type="ECO:0000256" key="9">
    <source>
        <dbReference type="ARBA" id="ARBA00030686"/>
    </source>
</evidence>
<comment type="pathway">
    <text evidence="2 11">Nucleoside biosynthesis; alpha-ribazole biosynthesis; alpha-ribazole from 5,6-dimethylbenzimidazole: step 1/2.</text>
</comment>
<dbReference type="HAMAP" id="MF_00230">
    <property type="entry name" value="CobT"/>
    <property type="match status" value="1"/>
</dbReference>
<dbReference type="CDD" id="cd02439">
    <property type="entry name" value="DMB-PRT_CobT"/>
    <property type="match status" value="1"/>
</dbReference>
<dbReference type="Pfam" id="PF02277">
    <property type="entry name" value="DBI_PRT"/>
    <property type="match status" value="1"/>
</dbReference>
<comment type="caution">
    <text evidence="12">The sequence shown here is derived from an EMBL/GenBank/DDBJ whole genome shotgun (WGS) entry which is preliminary data.</text>
</comment>
<keyword evidence="6 11" id="KW-0169">Cobalamin biosynthesis</keyword>
<accession>A0A0L6W200</accession>
<evidence type="ECO:0000256" key="6">
    <source>
        <dbReference type="ARBA" id="ARBA00022573"/>
    </source>
</evidence>
<evidence type="ECO:0000256" key="11">
    <source>
        <dbReference type="HAMAP-Rule" id="MF_00230"/>
    </source>
</evidence>
<dbReference type="RefSeq" id="WP_052217856.1">
    <property type="nucleotide sequence ID" value="NZ_LGTE01000010.1"/>
</dbReference>
<dbReference type="NCBIfam" id="TIGR03160">
    <property type="entry name" value="cobT_DBIPRT"/>
    <property type="match status" value="1"/>
</dbReference>
<organism evidence="12 13">
    <name type="scientific">Thermincola ferriacetica</name>
    <dbReference type="NCBI Taxonomy" id="281456"/>
    <lineage>
        <taxon>Bacteria</taxon>
        <taxon>Bacillati</taxon>
        <taxon>Bacillota</taxon>
        <taxon>Clostridia</taxon>
        <taxon>Eubacteriales</taxon>
        <taxon>Thermincolaceae</taxon>
        <taxon>Thermincola</taxon>
    </lineage>
</organism>
<dbReference type="InterPro" id="IPR023195">
    <property type="entry name" value="Nict_dMeBzImd_PRibTrfase_N"/>
</dbReference>
<reference evidence="13" key="1">
    <citation type="submission" date="2015-07" db="EMBL/GenBank/DDBJ databases">
        <title>Complete Genome of Thermincola ferriacetica strain Z-0001T.</title>
        <authorList>
            <person name="Lusk B."/>
            <person name="Badalamenti J.P."/>
            <person name="Parameswaran P."/>
            <person name="Bond D.R."/>
            <person name="Torres C.I."/>
        </authorList>
    </citation>
    <scope>NUCLEOTIDE SEQUENCE [LARGE SCALE GENOMIC DNA]</scope>
    <source>
        <strain evidence="13">Z-0001</strain>
    </source>
</reference>
<dbReference type="PATRIC" id="fig|281456.6.peg.1742"/>
<keyword evidence="7 11" id="KW-0328">Glycosyltransferase</keyword>
<dbReference type="GO" id="GO:0009236">
    <property type="term" value="P:cobalamin biosynthetic process"/>
    <property type="evidence" value="ECO:0007669"/>
    <property type="project" value="UniProtKB-UniRule"/>
</dbReference>
<dbReference type="GO" id="GO:0008939">
    <property type="term" value="F:nicotinate-nucleotide-dimethylbenzimidazole phosphoribosyltransferase activity"/>
    <property type="evidence" value="ECO:0007669"/>
    <property type="project" value="UniProtKB-UniRule"/>
</dbReference>
<evidence type="ECO:0000256" key="10">
    <source>
        <dbReference type="ARBA" id="ARBA00047340"/>
    </source>
</evidence>
<dbReference type="EC" id="2.4.2.21" evidence="4 11"/>
<evidence type="ECO:0000256" key="7">
    <source>
        <dbReference type="ARBA" id="ARBA00022676"/>
    </source>
</evidence>
<dbReference type="UniPathway" id="UPA00061">
    <property type="reaction ID" value="UER00516"/>
</dbReference>
<evidence type="ECO:0000313" key="12">
    <source>
        <dbReference type="EMBL" id="KNZ69612.1"/>
    </source>
</evidence>
<dbReference type="PANTHER" id="PTHR43463:SF1">
    <property type="entry name" value="NICOTINATE-NUCLEOTIDE--DIMETHYLBENZIMIDAZOLE PHOSPHORIBOSYLTRANSFERASE"/>
    <property type="match status" value="1"/>
</dbReference>
<comment type="function">
    <text evidence="1 11">Catalyzes the synthesis of alpha-ribazole-5'-phosphate from nicotinate mononucleotide (NAMN) and 5,6-dimethylbenzimidazole (DMB).</text>
</comment>
<dbReference type="InterPro" id="IPR017846">
    <property type="entry name" value="Nict_dMeBzImd_PRibTrfase_bact"/>
</dbReference>
<dbReference type="Gene3D" id="3.40.50.10210">
    <property type="match status" value="1"/>
</dbReference>
<keyword evidence="8 11" id="KW-0808">Transferase</keyword>
<dbReference type="Proteomes" id="UP000037175">
    <property type="component" value="Unassembled WGS sequence"/>
</dbReference>
<dbReference type="FunFam" id="3.40.50.10210:FF:000001">
    <property type="entry name" value="Nicotinate-nucleotide--dimethylbenzimidazole phosphoribosyltransferase"/>
    <property type="match status" value="1"/>
</dbReference>
<dbReference type="AlphaFoldDB" id="A0A0L6W200"/>
<comment type="catalytic activity">
    <reaction evidence="10 11">
        <text>5,6-dimethylbenzimidazole + nicotinate beta-D-ribonucleotide = alpha-ribazole 5'-phosphate + nicotinate + H(+)</text>
        <dbReference type="Rhea" id="RHEA:11196"/>
        <dbReference type="ChEBI" id="CHEBI:15378"/>
        <dbReference type="ChEBI" id="CHEBI:15890"/>
        <dbReference type="ChEBI" id="CHEBI:32544"/>
        <dbReference type="ChEBI" id="CHEBI:57502"/>
        <dbReference type="ChEBI" id="CHEBI:57918"/>
        <dbReference type="EC" id="2.4.2.21"/>
    </reaction>
</comment>
<evidence type="ECO:0000256" key="2">
    <source>
        <dbReference type="ARBA" id="ARBA00005049"/>
    </source>
</evidence>
<evidence type="ECO:0000313" key="13">
    <source>
        <dbReference type="Proteomes" id="UP000037175"/>
    </source>
</evidence>
<dbReference type="InterPro" id="IPR036087">
    <property type="entry name" value="Nict_dMeBzImd_PRibTrfase_sf"/>
</dbReference>
<sequence>MELYQSTLEQITDLNRETMQAAWDRIDSLATPTRALGQLNNIAAQLAGIMGTPTPKIHKKCVIIMGGDHGIVDEGVSAYPQEITVAMMMVFTKGGAGINCLSNHVGSDVIVVDIGVKGDTSVFPGVIQRKIRPGTANMAIGPAMTREEAIAAIEVGIEMANQQIDAGYDLLATGDMGIGNTTPSSALLAAFTGLSPAEVAGRGTGVDDEGLKKKINAIAKSLEVNKPNPNDPVDVLSKVGGLEIAGLTGVILGAAAKKRPVIIDGFISSAAALVAAKISPLSVKYMIGSHCSAEQAHHIMLETIGLMPVLNLEMRLGEGTGAALTMPIVEAATKILTDMFTFQDLGVPC</sequence>
<protein>
    <recommendedName>
        <fullName evidence="5 11">Nicotinate-nucleotide--dimethylbenzimidazole phosphoribosyltransferase</fullName>
        <shortName evidence="11">NN:DBI PRT</shortName>
        <ecNumber evidence="4 11">2.4.2.21</ecNumber>
    </recommendedName>
    <alternativeName>
        <fullName evidence="9 11">N(1)-alpha-phosphoribosyltransferase</fullName>
    </alternativeName>
</protein>
<proteinExistence type="inferred from homology"/>
<dbReference type="Gene3D" id="1.10.1610.10">
    <property type="match status" value="1"/>
</dbReference>
<keyword evidence="13" id="KW-1185">Reference proteome</keyword>
<dbReference type="EMBL" id="LGTE01000010">
    <property type="protein sequence ID" value="KNZ69612.1"/>
    <property type="molecule type" value="Genomic_DNA"/>
</dbReference>
<name>A0A0L6W200_9FIRM</name>
<evidence type="ECO:0000256" key="5">
    <source>
        <dbReference type="ARBA" id="ARBA00015486"/>
    </source>
</evidence>
<dbReference type="PANTHER" id="PTHR43463">
    <property type="entry name" value="NICOTINATE-NUCLEOTIDE--DIMETHYLBENZIMIDAZOLE PHOSPHORIBOSYLTRANSFERASE"/>
    <property type="match status" value="1"/>
</dbReference>
<comment type="similarity">
    <text evidence="3 11">Belongs to the CobT family.</text>
</comment>
<evidence type="ECO:0000256" key="1">
    <source>
        <dbReference type="ARBA" id="ARBA00002197"/>
    </source>
</evidence>
<dbReference type="InterPro" id="IPR003200">
    <property type="entry name" value="Nict_dMeBzImd_PRibTrfase"/>
</dbReference>
<evidence type="ECO:0000256" key="8">
    <source>
        <dbReference type="ARBA" id="ARBA00022679"/>
    </source>
</evidence>
<evidence type="ECO:0000256" key="3">
    <source>
        <dbReference type="ARBA" id="ARBA00007110"/>
    </source>
</evidence>
<evidence type="ECO:0000256" key="4">
    <source>
        <dbReference type="ARBA" id="ARBA00011991"/>
    </source>
</evidence>
<dbReference type="NCBIfam" id="NF000996">
    <property type="entry name" value="PRK00105.1"/>
    <property type="match status" value="1"/>
</dbReference>
<feature type="active site" description="Proton acceptor" evidence="11">
    <location>
        <position position="318"/>
    </location>
</feature>
<dbReference type="SUPFAM" id="SSF52733">
    <property type="entry name" value="Nicotinate mononucleotide:5,6-dimethylbenzimidazole phosphoribosyltransferase (CobT)"/>
    <property type="match status" value="1"/>
</dbReference>